<gene>
    <name evidence="5" type="ORF">CSSPTR1EN2_LOCUS9138</name>
</gene>
<evidence type="ECO:0000256" key="2">
    <source>
        <dbReference type="ARBA" id="ARBA00022553"/>
    </source>
</evidence>
<proteinExistence type="predicted"/>
<dbReference type="PANTHER" id="PTHR33402">
    <property type="entry name" value="VQ MOTIF-CONTAINING PROTEIN 11-LIKE"/>
    <property type="match status" value="1"/>
</dbReference>
<dbReference type="EMBL" id="OZ019908">
    <property type="protein sequence ID" value="CAK9208101.1"/>
    <property type="molecule type" value="Genomic_DNA"/>
</dbReference>
<evidence type="ECO:0000259" key="4">
    <source>
        <dbReference type="Pfam" id="PF05678"/>
    </source>
</evidence>
<dbReference type="InterPro" id="IPR039611">
    <property type="entry name" value="VQ_4/11/13/19/31/33"/>
</dbReference>
<protein>
    <recommendedName>
        <fullName evidence="4">VQ domain-containing protein</fullName>
    </recommendedName>
</protein>
<evidence type="ECO:0000256" key="1">
    <source>
        <dbReference type="ARBA" id="ARBA00004123"/>
    </source>
</evidence>
<organism evidence="5 6">
    <name type="scientific">Sphagnum troendelagicum</name>
    <dbReference type="NCBI Taxonomy" id="128251"/>
    <lineage>
        <taxon>Eukaryota</taxon>
        <taxon>Viridiplantae</taxon>
        <taxon>Streptophyta</taxon>
        <taxon>Embryophyta</taxon>
        <taxon>Bryophyta</taxon>
        <taxon>Sphagnophytina</taxon>
        <taxon>Sphagnopsida</taxon>
        <taxon>Sphagnales</taxon>
        <taxon>Sphagnaceae</taxon>
        <taxon>Sphagnum</taxon>
    </lineage>
</organism>
<dbReference type="Proteomes" id="UP001497512">
    <property type="component" value="Chromosome 16"/>
</dbReference>
<evidence type="ECO:0000313" key="6">
    <source>
        <dbReference type="Proteomes" id="UP001497512"/>
    </source>
</evidence>
<name>A0ABP0TYQ4_9BRYO</name>
<evidence type="ECO:0000313" key="5">
    <source>
        <dbReference type="EMBL" id="CAK9208101.1"/>
    </source>
</evidence>
<dbReference type="Pfam" id="PF05678">
    <property type="entry name" value="VQ"/>
    <property type="match status" value="1"/>
</dbReference>
<comment type="subcellular location">
    <subcellularLocation>
        <location evidence="1">Nucleus</location>
    </subcellularLocation>
</comment>
<sequence>MSLSPSSSTASTTFVHVDTCNFREVVQKLTGASDNDGLEKFPITLPSRQAARAAAAAAGGGDKLADNTYGGLIPKPVGDLSARRPAFKLHERRQSFLLRKLDVKGLGLPSGLRRGTSAGYGSSAAAAAAVCSPTSDLSPRFNPSLMSSPVTPLTMNVFENNNAGSNGNGSAAGSREERYFLHSSPTLERPRQLPELLTLFPLTSPRASEPS</sequence>
<keyword evidence="2" id="KW-0597">Phosphoprotein</keyword>
<feature type="domain" description="VQ" evidence="4">
    <location>
        <begin position="9"/>
        <end position="35"/>
    </location>
</feature>
<reference evidence="5" key="1">
    <citation type="submission" date="2024-02" db="EMBL/GenBank/DDBJ databases">
        <authorList>
            <consortium name="ELIXIR-Norway"/>
            <consortium name="Elixir Norway"/>
        </authorList>
    </citation>
    <scope>NUCLEOTIDE SEQUENCE</scope>
</reference>
<keyword evidence="6" id="KW-1185">Reference proteome</keyword>
<dbReference type="PANTHER" id="PTHR33402:SF19">
    <property type="entry name" value="VQ MOTIF-CONTAINING PROTEIN 11"/>
    <property type="match status" value="1"/>
</dbReference>
<keyword evidence="3" id="KW-0539">Nucleus</keyword>
<dbReference type="InterPro" id="IPR008889">
    <property type="entry name" value="VQ"/>
</dbReference>
<evidence type="ECO:0000256" key="3">
    <source>
        <dbReference type="ARBA" id="ARBA00023242"/>
    </source>
</evidence>
<accession>A0ABP0TYQ4</accession>